<dbReference type="InterPro" id="IPR045864">
    <property type="entry name" value="aa-tRNA-synth_II/BPL/LPL"/>
</dbReference>
<keyword evidence="6 7" id="KW-0030">Aminoacyl-tRNA synthetase</keyword>
<dbReference type="InterPro" id="IPR047089">
    <property type="entry name" value="Asp-tRNA-ligase_1_N"/>
</dbReference>
<name>A0A7L7L3X2_9BACT</name>
<dbReference type="PROSITE" id="PS50862">
    <property type="entry name" value="AA_TRNA_LIGASE_II"/>
    <property type="match status" value="1"/>
</dbReference>
<dbReference type="Gene3D" id="3.30.930.10">
    <property type="entry name" value="Bira Bifunctional Protein, Domain 2"/>
    <property type="match status" value="1"/>
</dbReference>
<dbReference type="InterPro" id="IPR004115">
    <property type="entry name" value="GAD-like_sf"/>
</dbReference>
<organism evidence="9 10">
    <name type="scientific">Adhaeribacter radiodurans</name>
    <dbReference type="NCBI Taxonomy" id="2745197"/>
    <lineage>
        <taxon>Bacteria</taxon>
        <taxon>Pseudomonadati</taxon>
        <taxon>Bacteroidota</taxon>
        <taxon>Cytophagia</taxon>
        <taxon>Cytophagales</taxon>
        <taxon>Hymenobacteraceae</taxon>
        <taxon>Adhaeribacter</taxon>
    </lineage>
</organism>
<dbReference type="InterPro" id="IPR012340">
    <property type="entry name" value="NA-bd_OB-fold"/>
</dbReference>
<keyword evidence="2 7" id="KW-0436">Ligase</keyword>
<evidence type="ECO:0000256" key="6">
    <source>
        <dbReference type="ARBA" id="ARBA00023146"/>
    </source>
</evidence>
<dbReference type="InterPro" id="IPR047090">
    <property type="entry name" value="AspRS_core"/>
</dbReference>
<reference evidence="9 10" key="1">
    <citation type="submission" date="2020-08" db="EMBL/GenBank/DDBJ databases">
        <title>Adhaeribacter dokdonensis sp. nov., isolated from the rhizosphere of Elymus tsukushiensis, a plant native to the Dokdo Islands, Republic of Korea.</title>
        <authorList>
            <person name="Ghim S.Y."/>
        </authorList>
    </citation>
    <scope>NUCLEOTIDE SEQUENCE [LARGE SCALE GENOMIC DNA]</scope>
    <source>
        <strain evidence="9 10">KUDC8001</strain>
    </source>
</reference>
<dbReference type="HAMAP" id="MF_00044">
    <property type="entry name" value="Asp_tRNA_synth_type1"/>
    <property type="match status" value="1"/>
</dbReference>
<evidence type="ECO:0000313" key="10">
    <source>
        <dbReference type="Proteomes" id="UP000514509"/>
    </source>
</evidence>
<dbReference type="GO" id="GO:0005524">
    <property type="term" value="F:ATP binding"/>
    <property type="evidence" value="ECO:0007669"/>
    <property type="project" value="UniProtKB-UniRule"/>
</dbReference>
<accession>A0A7L7L3X2</accession>
<evidence type="ECO:0000256" key="7">
    <source>
        <dbReference type="HAMAP-Rule" id="MF_00044"/>
    </source>
</evidence>
<proteinExistence type="inferred from homology"/>
<dbReference type="GO" id="GO:0003676">
    <property type="term" value="F:nucleic acid binding"/>
    <property type="evidence" value="ECO:0007669"/>
    <property type="project" value="InterPro"/>
</dbReference>
<feature type="binding site" evidence="7">
    <location>
        <position position="174"/>
    </location>
    <ligand>
        <name>L-aspartate</name>
        <dbReference type="ChEBI" id="CHEBI:29991"/>
    </ligand>
</feature>
<feature type="binding site" evidence="7">
    <location>
        <position position="229"/>
    </location>
    <ligand>
        <name>ATP</name>
        <dbReference type="ChEBI" id="CHEBI:30616"/>
    </ligand>
</feature>
<evidence type="ECO:0000256" key="2">
    <source>
        <dbReference type="ARBA" id="ARBA00022598"/>
    </source>
</evidence>
<feature type="binding site" evidence="7">
    <location>
        <position position="479"/>
    </location>
    <ligand>
        <name>ATP</name>
        <dbReference type="ChEBI" id="CHEBI:30616"/>
    </ligand>
</feature>
<dbReference type="InterPro" id="IPR004365">
    <property type="entry name" value="NA-bd_OB_tRNA"/>
</dbReference>
<dbReference type="EMBL" id="CP055153">
    <property type="protein sequence ID" value="QMU27069.1"/>
    <property type="molecule type" value="Genomic_DNA"/>
</dbReference>
<comment type="similarity">
    <text evidence="1 7">Belongs to the class-II aminoacyl-tRNA synthetase family. Type 1 subfamily.</text>
</comment>
<keyword evidence="3 7" id="KW-0547">Nucleotide-binding</keyword>
<dbReference type="InterPro" id="IPR004364">
    <property type="entry name" value="Aa-tRNA-synt_II"/>
</dbReference>
<dbReference type="GO" id="GO:0005737">
    <property type="term" value="C:cytoplasm"/>
    <property type="evidence" value="ECO:0007669"/>
    <property type="project" value="UniProtKB-SubCell"/>
</dbReference>
<keyword evidence="4 7" id="KW-0067">ATP-binding</keyword>
<protein>
    <recommendedName>
        <fullName evidence="7">Aspartate--tRNA ligase</fullName>
        <ecNumber evidence="7">6.1.1.12</ecNumber>
    </recommendedName>
    <alternativeName>
        <fullName evidence="7">Aspartyl-tRNA synthetase</fullName>
        <shortName evidence="7">AspRS</shortName>
    </alternativeName>
</protein>
<dbReference type="NCBIfam" id="NF001750">
    <property type="entry name" value="PRK00476.1"/>
    <property type="match status" value="1"/>
</dbReference>
<comment type="catalytic activity">
    <reaction evidence="7">
        <text>tRNA(Asp) + L-aspartate + ATP = L-aspartyl-tRNA(Asp) + AMP + diphosphate</text>
        <dbReference type="Rhea" id="RHEA:19649"/>
        <dbReference type="Rhea" id="RHEA-COMP:9660"/>
        <dbReference type="Rhea" id="RHEA-COMP:9678"/>
        <dbReference type="ChEBI" id="CHEBI:29991"/>
        <dbReference type="ChEBI" id="CHEBI:30616"/>
        <dbReference type="ChEBI" id="CHEBI:33019"/>
        <dbReference type="ChEBI" id="CHEBI:78442"/>
        <dbReference type="ChEBI" id="CHEBI:78516"/>
        <dbReference type="ChEBI" id="CHEBI:456215"/>
        <dbReference type="EC" id="6.1.1.12"/>
    </reaction>
</comment>
<evidence type="ECO:0000256" key="3">
    <source>
        <dbReference type="ARBA" id="ARBA00022741"/>
    </source>
</evidence>
<dbReference type="SUPFAM" id="SSF55261">
    <property type="entry name" value="GAD domain-like"/>
    <property type="match status" value="1"/>
</dbReference>
<dbReference type="Pfam" id="PF02938">
    <property type="entry name" value="GAD"/>
    <property type="match status" value="1"/>
</dbReference>
<feature type="binding site" evidence="7">
    <location>
        <position position="445"/>
    </location>
    <ligand>
        <name>L-aspartate</name>
        <dbReference type="ChEBI" id="CHEBI:29991"/>
    </ligand>
</feature>
<feature type="binding site" evidence="7">
    <location>
        <position position="220"/>
    </location>
    <ligand>
        <name>L-aspartate</name>
        <dbReference type="ChEBI" id="CHEBI:29991"/>
    </ligand>
</feature>
<sequence>MLRTHTCGELRLENVGQEVTLTGWVQRTRDKGGMLWVDLRDRYGITQLKLEEGITPAETISQARNLGREFVIKATGTVIERISKNDKLLTGDIEIQLHDLAVLNPAKLPPFLIEDDTDGGDDLRMRYRYLDLRRSSVRKNLELRHRMMQQTRAYLDGLQFIEVETPVLIKSTPEGARDFVVPSRMNPGEFYALPQSPQTFKQLLMVSGFDKYFQIVKCFRDEDLRADRQPEFTQIDCELSFISQEDILNTFEGLVKYLFKTVRGVEVPEFPRMTYADAMKYYGNDKPDTRFDMRFVEMNSFVQNKGFKVFDDAQLIIGINVTGAASYTRKQLDELTEFVKRPQLGATGLIYARVEADGTVKSSVDKFFNQEALQQWVQAFAAKPGDLLLVIAGAADKARKALSELRLEMGERLGLRDKNTFAPLWVLDFPLLEYNEEEKRYFAMHHPFTSPKQEDFSLLETDPGAVRANAYDMVINGVEVGGGSIRIHERPLQERMFKLLGFTEEEAREQFGFLLNAFEYGAPPHGGIAFGFDRLCSLFGGADSIRDFIAFPKNNSGRDTMIDSPSPIAEAQLNELNIRLK</sequence>
<dbReference type="Gene3D" id="2.40.50.140">
    <property type="entry name" value="Nucleic acid-binding proteins"/>
    <property type="match status" value="1"/>
</dbReference>
<dbReference type="SUPFAM" id="SSF55681">
    <property type="entry name" value="Class II aaRS and biotin synthetases"/>
    <property type="match status" value="1"/>
</dbReference>
<dbReference type="InterPro" id="IPR006195">
    <property type="entry name" value="aa-tRNA-synth_II"/>
</dbReference>
<dbReference type="Gene3D" id="3.30.1360.30">
    <property type="entry name" value="GAD-like domain"/>
    <property type="match status" value="1"/>
</dbReference>
<evidence type="ECO:0000256" key="5">
    <source>
        <dbReference type="ARBA" id="ARBA00022917"/>
    </source>
</evidence>
<evidence type="ECO:0000256" key="4">
    <source>
        <dbReference type="ARBA" id="ARBA00022840"/>
    </source>
</evidence>
<evidence type="ECO:0000256" key="1">
    <source>
        <dbReference type="ARBA" id="ARBA00006303"/>
    </source>
</evidence>
<comment type="function">
    <text evidence="7">Catalyzes the attachment of L-aspartate to tRNA(Asp) in a two-step reaction: L-aspartate is first activated by ATP to form Asp-AMP and then transferred to the acceptor end of tRNA(Asp).</text>
</comment>
<dbReference type="PRINTS" id="PR01042">
    <property type="entry name" value="TRNASYNTHASP"/>
</dbReference>
<dbReference type="RefSeq" id="WP_182414271.1">
    <property type="nucleotide sequence ID" value="NZ_CP055153.1"/>
</dbReference>
<dbReference type="AlphaFoldDB" id="A0A7L7L3X2"/>
<dbReference type="PANTHER" id="PTHR22594">
    <property type="entry name" value="ASPARTYL/LYSYL-TRNA SYNTHETASE"/>
    <property type="match status" value="1"/>
</dbReference>
<keyword evidence="7" id="KW-0963">Cytoplasm</keyword>
<dbReference type="NCBIfam" id="TIGR00459">
    <property type="entry name" value="aspS_bact"/>
    <property type="match status" value="1"/>
</dbReference>
<dbReference type="InterPro" id="IPR004524">
    <property type="entry name" value="Asp-tRNA-ligase_1"/>
</dbReference>
<gene>
    <name evidence="7 9" type="primary">aspS</name>
    <name evidence="9" type="ORF">HUW48_03050</name>
</gene>
<feature type="region of interest" description="Aspartate" evidence="7">
    <location>
        <begin position="198"/>
        <end position="201"/>
    </location>
</feature>
<dbReference type="Proteomes" id="UP000514509">
    <property type="component" value="Chromosome"/>
</dbReference>
<feature type="binding site" evidence="7">
    <location>
        <position position="486"/>
    </location>
    <ligand>
        <name>L-aspartate</name>
        <dbReference type="ChEBI" id="CHEBI:29991"/>
    </ligand>
</feature>
<dbReference type="CDD" id="cd04317">
    <property type="entry name" value="EcAspRS_like_N"/>
    <property type="match status" value="1"/>
</dbReference>
<dbReference type="KEGG" id="add:HUW48_03050"/>
<dbReference type="Pfam" id="PF01336">
    <property type="entry name" value="tRNA_anti-codon"/>
    <property type="match status" value="1"/>
</dbReference>
<keyword evidence="10" id="KW-1185">Reference proteome</keyword>
<comment type="subcellular location">
    <subcellularLocation>
        <location evidence="7">Cytoplasm</location>
    </subcellularLocation>
</comment>
<dbReference type="CDD" id="cd00777">
    <property type="entry name" value="AspRS_core"/>
    <property type="match status" value="1"/>
</dbReference>
<evidence type="ECO:0000259" key="8">
    <source>
        <dbReference type="PROSITE" id="PS50862"/>
    </source>
</evidence>
<comment type="subunit">
    <text evidence="7">Homodimer.</text>
</comment>
<dbReference type="EC" id="6.1.1.12" evidence="7"/>
<dbReference type="Pfam" id="PF00152">
    <property type="entry name" value="tRNA-synt_2"/>
    <property type="match status" value="1"/>
</dbReference>
<dbReference type="GO" id="GO:0004815">
    <property type="term" value="F:aspartate-tRNA ligase activity"/>
    <property type="evidence" value="ECO:0007669"/>
    <property type="project" value="UniProtKB-UniRule"/>
</dbReference>
<feature type="binding site" evidence="7">
    <location>
        <begin position="220"/>
        <end position="222"/>
    </location>
    <ligand>
        <name>ATP</name>
        <dbReference type="ChEBI" id="CHEBI:30616"/>
    </ligand>
</feature>
<comment type="caution">
    <text evidence="7">Lacks conserved residue(s) required for the propagation of feature annotation.</text>
</comment>
<keyword evidence="5 7" id="KW-0648">Protein biosynthesis</keyword>
<evidence type="ECO:0000313" key="9">
    <source>
        <dbReference type="EMBL" id="QMU27069.1"/>
    </source>
</evidence>
<dbReference type="InterPro" id="IPR002312">
    <property type="entry name" value="Asp/Asn-tRNA-synth_IIb"/>
</dbReference>
<dbReference type="GO" id="GO:0006422">
    <property type="term" value="P:aspartyl-tRNA aminoacylation"/>
    <property type="evidence" value="ECO:0007669"/>
    <property type="project" value="UniProtKB-UniRule"/>
</dbReference>
<feature type="binding site" evidence="7">
    <location>
        <begin position="531"/>
        <end position="534"/>
    </location>
    <ligand>
        <name>ATP</name>
        <dbReference type="ChEBI" id="CHEBI:30616"/>
    </ligand>
</feature>
<dbReference type="PANTHER" id="PTHR22594:SF5">
    <property type="entry name" value="ASPARTATE--TRNA LIGASE, MITOCHONDRIAL"/>
    <property type="match status" value="1"/>
</dbReference>
<dbReference type="SUPFAM" id="SSF50249">
    <property type="entry name" value="Nucleic acid-binding proteins"/>
    <property type="match status" value="1"/>
</dbReference>
<dbReference type="InterPro" id="IPR029351">
    <property type="entry name" value="GAD_dom"/>
</dbReference>
<feature type="domain" description="Aminoacyl-transfer RNA synthetases class-II family profile" evidence="8">
    <location>
        <begin position="146"/>
        <end position="552"/>
    </location>
</feature>